<gene>
    <name evidence="1" type="ORF">A2721_00280</name>
</gene>
<proteinExistence type="predicted"/>
<reference evidence="1 2" key="1">
    <citation type="journal article" date="2016" name="Nat. Commun.">
        <title>Thousands of microbial genomes shed light on interconnected biogeochemical processes in an aquifer system.</title>
        <authorList>
            <person name="Anantharaman K."/>
            <person name="Brown C.T."/>
            <person name="Hug L.A."/>
            <person name="Sharon I."/>
            <person name="Castelle C.J."/>
            <person name="Probst A.J."/>
            <person name="Thomas B.C."/>
            <person name="Singh A."/>
            <person name="Wilkins M.J."/>
            <person name="Karaoz U."/>
            <person name="Brodie E.L."/>
            <person name="Williams K.H."/>
            <person name="Hubbard S.S."/>
            <person name="Banfield J.F."/>
        </authorList>
    </citation>
    <scope>NUCLEOTIDE SEQUENCE [LARGE SCALE GENOMIC DNA]</scope>
</reference>
<dbReference type="AlphaFoldDB" id="A0A1F6A3Q7"/>
<sequence>MDTTVIQIPIAKSLRDSALEAAHEAGFSSLQDLLRLLISKVSRREISISVTEWPAVKLSKKNERRYLKMTEDFKAGKNWYQAKDIDDLMRQLHADKLQ</sequence>
<organism evidence="1 2">
    <name type="scientific">Candidatus Gottesmanbacteria bacterium RIFCSPHIGHO2_01_FULL_47_48</name>
    <dbReference type="NCBI Taxonomy" id="1798381"/>
    <lineage>
        <taxon>Bacteria</taxon>
        <taxon>Candidatus Gottesmaniibacteriota</taxon>
    </lineage>
</organism>
<name>A0A1F6A3Q7_9BACT</name>
<comment type="caution">
    <text evidence="1">The sequence shown here is derived from an EMBL/GenBank/DDBJ whole genome shotgun (WGS) entry which is preliminary data.</text>
</comment>
<dbReference type="Proteomes" id="UP000177871">
    <property type="component" value="Unassembled WGS sequence"/>
</dbReference>
<dbReference type="EMBL" id="MFJK01000008">
    <property type="protein sequence ID" value="OGG19256.1"/>
    <property type="molecule type" value="Genomic_DNA"/>
</dbReference>
<evidence type="ECO:0000313" key="1">
    <source>
        <dbReference type="EMBL" id="OGG19256.1"/>
    </source>
</evidence>
<accession>A0A1F6A3Q7</accession>
<protein>
    <submittedName>
        <fullName evidence="1">Uncharacterized protein</fullName>
    </submittedName>
</protein>
<evidence type="ECO:0000313" key="2">
    <source>
        <dbReference type="Proteomes" id="UP000177871"/>
    </source>
</evidence>